<dbReference type="InterPro" id="IPR004839">
    <property type="entry name" value="Aminotransferase_I/II_large"/>
</dbReference>
<dbReference type="SUPFAM" id="SSF53383">
    <property type="entry name" value="PLP-dependent transferases"/>
    <property type="match status" value="1"/>
</dbReference>
<comment type="caution">
    <text evidence="2">The sequence shown here is derived from an EMBL/GenBank/DDBJ whole genome shotgun (WGS) entry which is preliminary data.</text>
</comment>
<dbReference type="InterPro" id="IPR015424">
    <property type="entry name" value="PyrdxlP-dep_Trfase"/>
</dbReference>
<dbReference type="EMBL" id="DVHH01000045">
    <property type="protein sequence ID" value="HIR54303.1"/>
    <property type="molecule type" value="Genomic_DNA"/>
</dbReference>
<keyword evidence="2" id="KW-0032">Aminotransferase</keyword>
<dbReference type="AlphaFoldDB" id="A0A9D1DK34"/>
<dbReference type="GO" id="GO:0030170">
    <property type="term" value="F:pyridoxal phosphate binding"/>
    <property type="evidence" value="ECO:0007669"/>
    <property type="project" value="InterPro"/>
</dbReference>
<evidence type="ECO:0000313" key="2">
    <source>
        <dbReference type="EMBL" id="HIR54303.1"/>
    </source>
</evidence>
<dbReference type="Gene3D" id="3.90.1150.10">
    <property type="entry name" value="Aspartate Aminotransferase, domain 1"/>
    <property type="match status" value="1"/>
</dbReference>
<dbReference type="Pfam" id="PF00155">
    <property type="entry name" value="Aminotran_1_2"/>
    <property type="match status" value="1"/>
</dbReference>
<keyword evidence="2" id="KW-0808">Transferase</keyword>
<accession>A0A9D1DK34</accession>
<feature type="domain" description="Aminotransferase class I/classII large" evidence="1">
    <location>
        <begin position="34"/>
        <end position="105"/>
    </location>
</feature>
<reference evidence="2" key="1">
    <citation type="submission" date="2020-10" db="EMBL/GenBank/DDBJ databases">
        <authorList>
            <person name="Gilroy R."/>
        </authorList>
    </citation>
    <scope>NUCLEOTIDE SEQUENCE</scope>
    <source>
        <strain evidence="2">ChiGjej3B3-7149</strain>
    </source>
</reference>
<gene>
    <name evidence="2" type="ORF">IAD36_01705</name>
</gene>
<evidence type="ECO:0000259" key="1">
    <source>
        <dbReference type="Pfam" id="PF00155"/>
    </source>
</evidence>
<dbReference type="Proteomes" id="UP000824238">
    <property type="component" value="Unassembled WGS sequence"/>
</dbReference>
<sequence>MICERMIKLAAGGSAIRAMFEEGKRLADEFGPENVFDFSIGNPYFAPPDAVKDAIVDIITNDDPMTVHGYPANAGFPAVRKAVADSLNRRFGTDYNENNIIMTVG</sequence>
<proteinExistence type="predicted"/>
<feature type="non-terminal residue" evidence="2">
    <location>
        <position position="105"/>
    </location>
</feature>
<organism evidence="2 3">
    <name type="scientific">Candidatus Scatomorpha intestinigallinarum</name>
    <dbReference type="NCBI Taxonomy" id="2840923"/>
    <lineage>
        <taxon>Bacteria</taxon>
        <taxon>Bacillati</taxon>
        <taxon>Bacillota</taxon>
        <taxon>Clostridia</taxon>
        <taxon>Eubacteriales</taxon>
        <taxon>Candidatus Scatomorpha</taxon>
    </lineage>
</organism>
<dbReference type="InterPro" id="IPR015422">
    <property type="entry name" value="PyrdxlP-dep_Trfase_small"/>
</dbReference>
<protein>
    <submittedName>
        <fullName evidence="2">Aminotransferase class I/II-fold pyridoxal phosphate-dependent enzyme</fullName>
    </submittedName>
</protein>
<reference evidence="2" key="2">
    <citation type="journal article" date="2021" name="PeerJ">
        <title>Extensive microbial diversity within the chicken gut microbiome revealed by metagenomics and culture.</title>
        <authorList>
            <person name="Gilroy R."/>
            <person name="Ravi A."/>
            <person name="Getino M."/>
            <person name="Pursley I."/>
            <person name="Horton D.L."/>
            <person name="Alikhan N.F."/>
            <person name="Baker D."/>
            <person name="Gharbi K."/>
            <person name="Hall N."/>
            <person name="Watson M."/>
            <person name="Adriaenssens E.M."/>
            <person name="Foster-Nyarko E."/>
            <person name="Jarju S."/>
            <person name="Secka A."/>
            <person name="Antonio M."/>
            <person name="Oren A."/>
            <person name="Chaudhuri R.R."/>
            <person name="La Ragione R."/>
            <person name="Hildebrand F."/>
            <person name="Pallen M.J."/>
        </authorList>
    </citation>
    <scope>NUCLEOTIDE SEQUENCE</scope>
    <source>
        <strain evidence="2">ChiGjej3B3-7149</strain>
    </source>
</reference>
<evidence type="ECO:0000313" key="3">
    <source>
        <dbReference type="Proteomes" id="UP000824238"/>
    </source>
</evidence>
<dbReference type="GO" id="GO:0008483">
    <property type="term" value="F:transaminase activity"/>
    <property type="evidence" value="ECO:0007669"/>
    <property type="project" value="UniProtKB-KW"/>
</dbReference>
<name>A0A9D1DK34_9FIRM</name>
<dbReference type="PANTHER" id="PTHR42691">
    <property type="entry name" value="ASPARTATE AMINOTRANSFERASE YHDR-RELATED"/>
    <property type="match status" value="1"/>
</dbReference>
<dbReference type="PANTHER" id="PTHR42691:SF1">
    <property type="entry name" value="ASPARTATE AMINOTRANSFERASE YHDR-RELATED"/>
    <property type="match status" value="1"/>
</dbReference>